<protein>
    <submittedName>
        <fullName evidence="1">Uncharacterized protein</fullName>
    </submittedName>
</protein>
<organism evidence="1">
    <name type="scientific">viral metagenome</name>
    <dbReference type="NCBI Taxonomy" id="1070528"/>
    <lineage>
        <taxon>unclassified sequences</taxon>
        <taxon>metagenomes</taxon>
        <taxon>organismal metagenomes</taxon>
    </lineage>
</organism>
<dbReference type="EMBL" id="MT141555">
    <property type="protein sequence ID" value="QJA66448.1"/>
    <property type="molecule type" value="Genomic_DNA"/>
</dbReference>
<dbReference type="EMBL" id="MT145188">
    <property type="protein sequence ID" value="QJI04632.1"/>
    <property type="molecule type" value="Genomic_DNA"/>
</dbReference>
<evidence type="ECO:0000313" key="1">
    <source>
        <dbReference type="EMBL" id="QJA44914.1"/>
    </source>
</evidence>
<proteinExistence type="predicted"/>
<dbReference type="EMBL" id="MT143983">
    <property type="protein sequence ID" value="QJA44914.1"/>
    <property type="molecule type" value="Genomic_DNA"/>
</dbReference>
<sequence>MKFMAIWAIAKMAYGSILRDLLKKSINDPDTEWDDIVLSICDKIFEYTE</sequence>
<gene>
    <name evidence="4" type="ORF">MM415A00105_0024</name>
    <name evidence="2" type="ORF">MM415B00347_0016</name>
    <name evidence="1" type="ORF">TM448A00170_0005</name>
    <name evidence="3" type="ORF">TM448B00479_0036</name>
</gene>
<evidence type="ECO:0000313" key="2">
    <source>
        <dbReference type="EMBL" id="QJA66448.1"/>
    </source>
</evidence>
<evidence type="ECO:0000313" key="4">
    <source>
        <dbReference type="EMBL" id="QJI04632.1"/>
    </source>
</evidence>
<accession>A0A6H1ZBI2</accession>
<reference evidence="1" key="1">
    <citation type="submission" date="2020-03" db="EMBL/GenBank/DDBJ databases">
        <title>The deep terrestrial virosphere.</title>
        <authorList>
            <person name="Holmfeldt K."/>
            <person name="Nilsson E."/>
            <person name="Simone D."/>
            <person name="Lopez-Fernandez M."/>
            <person name="Wu X."/>
            <person name="de Brujin I."/>
            <person name="Lundin D."/>
            <person name="Andersson A."/>
            <person name="Bertilsson S."/>
            <person name="Dopson M."/>
        </authorList>
    </citation>
    <scope>NUCLEOTIDE SEQUENCE</scope>
    <source>
        <strain evidence="4">MM415A00105</strain>
        <strain evidence="2">MM415B00347</strain>
        <strain evidence="1">TM448A00170</strain>
        <strain evidence="3">TM448B00479</strain>
    </source>
</reference>
<dbReference type="AlphaFoldDB" id="A0A6H1ZBI2"/>
<name>A0A6H1ZBI2_9ZZZZ</name>
<dbReference type="EMBL" id="MT144624">
    <property type="protein sequence ID" value="QJH95627.1"/>
    <property type="molecule type" value="Genomic_DNA"/>
</dbReference>
<evidence type="ECO:0000313" key="3">
    <source>
        <dbReference type="EMBL" id="QJH95627.1"/>
    </source>
</evidence>